<dbReference type="PANTHER" id="PTHR43163">
    <property type="entry name" value="DIPEPTIDE TRANSPORT SYSTEM PERMEASE PROTEIN DPPB-RELATED"/>
    <property type="match status" value="1"/>
</dbReference>
<evidence type="ECO:0000313" key="20">
    <source>
        <dbReference type="Proteomes" id="UP000434412"/>
    </source>
</evidence>
<keyword evidence="8" id="KW-0921">Nickel transport</keyword>
<dbReference type="EMBL" id="WPRH01000376">
    <property type="protein sequence ID" value="MVI55369.1"/>
    <property type="molecule type" value="Genomic_DNA"/>
</dbReference>
<keyword evidence="9 13" id="KW-0472">Membrane</keyword>
<dbReference type="AlphaFoldDB" id="A0A0U1MM81"/>
<comment type="subcellular location">
    <subcellularLocation>
        <location evidence="1 13">Cell membrane</location>
        <topology evidence="1 13">Multi-pass membrane protein</topology>
    </subcellularLocation>
</comment>
<dbReference type="RefSeq" id="WP_000469974.1">
    <property type="nucleotide sequence ID" value="NZ_CP083259.1"/>
</dbReference>
<organism evidence="15 18">
    <name type="scientific">Staphylococcus aureus</name>
    <dbReference type="NCBI Taxonomy" id="1280"/>
    <lineage>
        <taxon>Bacteria</taxon>
        <taxon>Bacillati</taxon>
        <taxon>Bacillota</taxon>
        <taxon>Bacilli</taxon>
        <taxon>Bacillales</taxon>
        <taxon>Staphylococcaceae</taxon>
        <taxon>Staphylococcus</taxon>
    </lineage>
</organism>
<evidence type="ECO:0000313" key="19">
    <source>
        <dbReference type="Proteomes" id="UP000433366"/>
    </source>
</evidence>
<evidence type="ECO:0000256" key="10">
    <source>
        <dbReference type="ARBA" id="ARBA00024202"/>
    </source>
</evidence>
<dbReference type="Proteomes" id="UP000039437">
    <property type="component" value="Unassembled WGS sequence"/>
</dbReference>
<evidence type="ECO:0000256" key="8">
    <source>
        <dbReference type="ARBA" id="ARBA00023112"/>
    </source>
</evidence>
<dbReference type="EMBL" id="WPVZ01000619">
    <property type="protein sequence ID" value="MVL46147.1"/>
    <property type="molecule type" value="Genomic_DNA"/>
</dbReference>
<feature type="transmembrane region" description="Helical" evidence="13">
    <location>
        <begin position="229"/>
        <end position="254"/>
    </location>
</feature>
<dbReference type="InterPro" id="IPR000515">
    <property type="entry name" value="MetI-like"/>
</dbReference>
<dbReference type="EMBL" id="CVOQ01000019">
    <property type="protein sequence ID" value="CRI10685.1"/>
    <property type="molecule type" value="Genomic_DNA"/>
</dbReference>
<evidence type="ECO:0000256" key="11">
    <source>
        <dbReference type="ARBA" id="ARBA00038669"/>
    </source>
</evidence>
<dbReference type="PATRIC" id="fig|1280.3385.peg.310"/>
<evidence type="ECO:0000256" key="1">
    <source>
        <dbReference type="ARBA" id="ARBA00004651"/>
    </source>
</evidence>
<evidence type="ECO:0000313" key="18">
    <source>
        <dbReference type="Proteomes" id="UP000039437"/>
    </source>
</evidence>
<dbReference type="Pfam" id="PF19300">
    <property type="entry name" value="BPD_transp_1_N"/>
    <property type="match status" value="1"/>
</dbReference>
<dbReference type="PANTHER" id="PTHR43163:SF6">
    <property type="entry name" value="DIPEPTIDE TRANSPORT SYSTEM PERMEASE PROTEIN DPPB-RELATED"/>
    <property type="match status" value="1"/>
</dbReference>
<evidence type="ECO:0000313" key="17">
    <source>
        <dbReference type="EMBL" id="MVL46147.1"/>
    </source>
</evidence>
<dbReference type="GO" id="GO:0015099">
    <property type="term" value="F:nickel cation transmembrane transporter activity"/>
    <property type="evidence" value="ECO:0007669"/>
    <property type="project" value="InterPro"/>
</dbReference>
<dbReference type="NCBIfam" id="NF045470">
    <property type="entry name" value="Opp2B"/>
    <property type="match status" value="1"/>
</dbReference>
<evidence type="ECO:0000256" key="6">
    <source>
        <dbReference type="ARBA" id="ARBA00022989"/>
    </source>
</evidence>
<reference evidence="19 20" key="2">
    <citation type="submission" date="2019-11" db="EMBL/GenBank/DDBJ databases">
        <title>Implementation of targeted gown and glove precautions to prevent Staphylococcus aureus acquisition in community-based nursing homes.</title>
        <authorList>
            <person name="Stine O.C."/>
        </authorList>
    </citation>
    <scope>NUCLEOTIDE SEQUENCE [LARGE SCALE GENOMIC DNA]</scope>
    <source>
        <strain evidence="17 20">S_2023.LVRQ.AN</strain>
        <strain evidence="16 19">S_4031.LGMP.AI</strain>
    </source>
</reference>
<feature type="transmembrane region" description="Helical" evidence="13">
    <location>
        <begin position="145"/>
        <end position="164"/>
    </location>
</feature>
<dbReference type="InterPro" id="IPR045621">
    <property type="entry name" value="BPD_transp_1_N"/>
</dbReference>
<dbReference type="Gene3D" id="1.10.3720.10">
    <property type="entry name" value="MetI-like"/>
    <property type="match status" value="1"/>
</dbReference>
<reference evidence="15 18" key="1">
    <citation type="submission" date="2015-04" db="EMBL/GenBank/DDBJ databases">
        <authorList>
            <person name="Syromyatnikov M.Y."/>
            <person name="Popov V.N."/>
        </authorList>
    </citation>
    <scope>NUCLEOTIDE SEQUENCE [LARGE SCALE GENOMIC DNA]</scope>
    <source>
        <strain evidence="15 18">AH1</strain>
    </source>
</reference>
<evidence type="ECO:0000256" key="3">
    <source>
        <dbReference type="ARBA" id="ARBA00022475"/>
    </source>
</evidence>
<feature type="transmembrane region" description="Helical" evidence="13">
    <location>
        <begin position="104"/>
        <end position="124"/>
    </location>
</feature>
<gene>
    <name evidence="15" type="primary">oppB</name>
    <name evidence="15" type="ORF">BN1321_260022</name>
    <name evidence="16" type="ORF">GO793_05775</name>
    <name evidence="17" type="ORF">GO941_11705</name>
</gene>
<keyword evidence="3" id="KW-1003">Cell membrane</keyword>
<feature type="transmembrane region" description="Helical" evidence="13">
    <location>
        <begin position="7"/>
        <end position="29"/>
    </location>
</feature>
<dbReference type="PROSITE" id="PS50928">
    <property type="entry name" value="ABC_TM1"/>
    <property type="match status" value="1"/>
</dbReference>
<comment type="subunit">
    <text evidence="11">The complex is composed of two ATP-binding proteins (NikD and NikE), two transmembrane proteins (NikB and NikC) and a solute-binding protein (NikA).</text>
</comment>
<dbReference type="Pfam" id="PF00528">
    <property type="entry name" value="BPD_transp_1"/>
    <property type="match status" value="1"/>
</dbReference>
<evidence type="ECO:0000313" key="15">
    <source>
        <dbReference type="EMBL" id="CRI10685.1"/>
    </source>
</evidence>
<evidence type="ECO:0000256" key="12">
    <source>
        <dbReference type="ARBA" id="ARBA00044774"/>
    </source>
</evidence>
<keyword evidence="7" id="KW-0406">Ion transport</keyword>
<evidence type="ECO:0000256" key="13">
    <source>
        <dbReference type="RuleBase" id="RU363032"/>
    </source>
</evidence>
<keyword evidence="4" id="KW-0533">Nickel</keyword>
<dbReference type="InterPro" id="IPR035906">
    <property type="entry name" value="MetI-like_sf"/>
</dbReference>
<evidence type="ECO:0000259" key="14">
    <source>
        <dbReference type="PROSITE" id="PS50928"/>
    </source>
</evidence>
<feature type="domain" description="ABC transmembrane type-1" evidence="14">
    <location>
        <begin position="100"/>
        <end position="297"/>
    </location>
</feature>
<keyword evidence="6 13" id="KW-1133">Transmembrane helix</keyword>
<dbReference type="GO" id="GO:0005886">
    <property type="term" value="C:plasma membrane"/>
    <property type="evidence" value="ECO:0007669"/>
    <property type="project" value="UniProtKB-SubCell"/>
</dbReference>
<evidence type="ECO:0000313" key="16">
    <source>
        <dbReference type="EMBL" id="MVI55369.1"/>
    </source>
</evidence>
<keyword evidence="5 13" id="KW-0812">Transmembrane</keyword>
<feature type="transmembrane region" description="Helical" evidence="13">
    <location>
        <begin position="274"/>
        <end position="300"/>
    </location>
</feature>
<evidence type="ECO:0000256" key="5">
    <source>
        <dbReference type="ARBA" id="ARBA00022692"/>
    </source>
</evidence>
<feature type="transmembrane region" description="Helical" evidence="13">
    <location>
        <begin position="170"/>
        <end position="190"/>
    </location>
</feature>
<accession>A0A0U1MM81</accession>
<dbReference type="Proteomes" id="UP000433366">
    <property type="component" value="Unassembled WGS sequence"/>
</dbReference>
<dbReference type="SUPFAM" id="SSF161098">
    <property type="entry name" value="MetI-like"/>
    <property type="match status" value="1"/>
</dbReference>
<sequence length="328" mass="36911">MFIIRSILYRLIQMVVVLFVISTLTFILMKLSPGNPVDKILHLDVSHVSAEQINATEEKLGLKNSIISQWWQWMQQLLQLNLGRSFETKEPVTQSLFEYAPPTLLISFSTLVLSLAISIPLGVLSARHYHKLTDKVIRTVSTLSISLPAFFIGIILLFIFTNLLNIDSALWNQIVLPVFTLSLGMCAYIIRLIRSNLLSLYQSNIVKSSRLRGMSERYILMHDLLKPTLLPIIPLLGISLGSLIGGTVVIENLFDIPGIGYLLMDSIKSRDYPIIQGCVLFIGFFVVLINTIADVLTLLFDPKQRLHFKNQKNNSNVSSILESGDQRA</sequence>
<proteinExistence type="inferred from homology"/>
<protein>
    <recommendedName>
        <fullName evidence="12">Nickel import system permease protein NikB</fullName>
    </recommendedName>
</protein>
<dbReference type="InterPro" id="IPR050045">
    <property type="entry name" value="Opp2B"/>
</dbReference>
<name>A0A0U1MM81_STAAU</name>
<keyword evidence="2 13" id="KW-0813">Transport</keyword>
<dbReference type="CDD" id="cd06261">
    <property type="entry name" value="TM_PBP2"/>
    <property type="match status" value="1"/>
</dbReference>
<evidence type="ECO:0000256" key="9">
    <source>
        <dbReference type="ARBA" id="ARBA00023136"/>
    </source>
</evidence>
<evidence type="ECO:0000256" key="4">
    <source>
        <dbReference type="ARBA" id="ARBA00022596"/>
    </source>
</evidence>
<evidence type="ECO:0000256" key="7">
    <source>
        <dbReference type="ARBA" id="ARBA00023065"/>
    </source>
</evidence>
<comment type="similarity">
    <text evidence="10">Belongs to the binding-protein-dependent transport system permease family. OppBC subfamily.</text>
</comment>
<evidence type="ECO:0000256" key="2">
    <source>
        <dbReference type="ARBA" id="ARBA00022448"/>
    </source>
</evidence>
<dbReference type="Proteomes" id="UP000434412">
    <property type="component" value="Unassembled WGS sequence"/>
</dbReference>